<sequence length="142" mass="15519">MHRVAVKSNLVDSGSELTKLRYGGDEAPVCPKPRRLGSALPDFLKLHNCTKHSQLSTNGRSEFLNMITGKSEDTSRESSPGGNCTGCSPLCYSGSPPRRSDNPLVHDVEFIHQMELLSPFTTRTSKLFDSRFGFTSSASPTN</sequence>
<proteinExistence type="predicted"/>
<evidence type="ECO:0000313" key="1">
    <source>
        <dbReference type="EMBL" id="OVA05843.1"/>
    </source>
</evidence>
<dbReference type="EMBL" id="MVGT01002999">
    <property type="protein sequence ID" value="OVA05843.1"/>
    <property type="molecule type" value="Genomic_DNA"/>
</dbReference>
<dbReference type="OMA" id="VQFVHQM"/>
<dbReference type="PANTHER" id="PTHR33384:SF17">
    <property type="entry name" value="VQ DOMAIN-CONTAINING PROTEIN"/>
    <property type="match status" value="1"/>
</dbReference>
<name>A0A200Q5U3_MACCD</name>
<comment type="caution">
    <text evidence="1">The sequence shown here is derived from an EMBL/GenBank/DDBJ whole genome shotgun (WGS) entry which is preliminary data.</text>
</comment>
<dbReference type="InParanoid" id="A0A200Q5U3"/>
<keyword evidence="2" id="KW-1185">Reference proteome</keyword>
<protein>
    <submittedName>
        <fullName evidence="1">Uncharacterized protein</fullName>
    </submittedName>
</protein>
<dbReference type="Proteomes" id="UP000195402">
    <property type="component" value="Unassembled WGS sequence"/>
</dbReference>
<organism evidence="1 2">
    <name type="scientific">Macleaya cordata</name>
    <name type="common">Five-seeded plume-poppy</name>
    <name type="synonym">Bocconia cordata</name>
    <dbReference type="NCBI Taxonomy" id="56857"/>
    <lineage>
        <taxon>Eukaryota</taxon>
        <taxon>Viridiplantae</taxon>
        <taxon>Streptophyta</taxon>
        <taxon>Embryophyta</taxon>
        <taxon>Tracheophyta</taxon>
        <taxon>Spermatophyta</taxon>
        <taxon>Magnoliopsida</taxon>
        <taxon>Ranunculales</taxon>
        <taxon>Papaveraceae</taxon>
        <taxon>Papaveroideae</taxon>
        <taxon>Macleaya</taxon>
    </lineage>
</organism>
<dbReference type="AlphaFoldDB" id="A0A200Q5U3"/>
<gene>
    <name evidence="1" type="ORF">BVC80_1383g16</name>
</gene>
<dbReference type="OrthoDB" id="646413at2759"/>
<dbReference type="PANTHER" id="PTHR33384">
    <property type="entry name" value="EXPRESSED PROTEIN"/>
    <property type="match status" value="1"/>
</dbReference>
<reference evidence="1 2" key="1">
    <citation type="journal article" date="2017" name="Mol. Plant">
        <title>The Genome of Medicinal Plant Macleaya cordata Provides New Insights into Benzylisoquinoline Alkaloids Metabolism.</title>
        <authorList>
            <person name="Liu X."/>
            <person name="Liu Y."/>
            <person name="Huang P."/>
            <person name="Ma Y."/>
            <person name="Qing Z."/>
            <person name="Tang Q."/>
            <person name="Cao H."/>
            <person name="Cheng P."/>
            <person name="Zheng Y."/>
            <person name="Yuan Z."/>
            <person name="Zhou Y."/>
            <person name="Liu J."/>
            <person name="Tang Z."/>
            <person name="Zhuo Y."/>
            <person name="Zhang Y."/>
            <person name="Yu L."/>
            <person name="Huang J."/>
            <person name="Yang P."/>
            <person name="Peng Q."/>
            <person name="Zhang J."/>
            <person name="Jiang W."/>
            <person name="Zhang Z."/>
            <person name="Lin K."/>
            <person name="Ro D.K."/>
            <person name="Chen X."/>
            <person name="Xiong X."/>
            <person name="Shang Y."/>
            <person name="Huang S."/>
            <person name="Zeng J."/>
        </authorList>
    </citation>
    <scope>NUCLEOTIDE SEQUENCE [LARGE SCALE GENOMIC DNA]</scope>
    <source>
        <strain evidence="2">cv. BLH2017</strain>
        <tissue evidence="1">Root</tissue>
    </source>
</reference>
<evidence type="ECO:0000313" key="2">
    <source>
        <dbReference type="Proteomes" id="UP000195402"/>
    </source>
</evidence>
<accession>A0A200Q5U3</accession>